<accession>A0AA40CZZ9</accession>
<dbReference type="AlphaFoldDB" id="A0AA40CZZ9"/>
<proteinExistence type="predicted"/>
<organism evidence="1 2">
    <name type="scientific">Cercophora newfieldiana</name>
    <dbReference type="NCBI Taxonomy" id="92897"/>
    <lineage>
        <taxon>Eukaryota</taxon>
        <taxon>Fungi</taxon>
        <taxon>Dikarya</taxon>
        <taxon>Ascomycota</taxon>
        <taxon>Pezizomycotina</taxon>
        <taxon>Sordariomycetes</taxon>
        <taxon>Sordariomycetidae</taxon>
        <taxon>Sordariales</taxon>
        <taxon>Lasiosphaeriaceae</taxon>
        <taxon>Cercophora</taxon>
    </lineage>
</organism>
<protein>
    <submittedName>
        <fullName evidence="1">Uncharacterized protein</fullName>
    </submittedName>
</protein>
<keyword evidence="2" id="KW-1185">Reference proteome</keyword>
<evidence type="ECO:0000313" key="2">
    <source>
        <dbReference type="Proteomes" id="UP001174936"/>
    </source>
</evidence>
<name>A0AA40CZZ9_9PEZI</name>
<evidence type="ECO:0000313" key="1">
    <source>
        <dbReference type="EMBL" id="KAK0655508.1"/>
    </source>
</evidence>
<dbReference type="EMBL" id="JAULSV010000001">
    <property type="protein sequence ID" value="KAK0655508.1"/>
    <property type="molecule type" value="Genomic_DNA"/>
</dbReference>
<comment type="caution">
    <text evidence="1">The sequence shown here is derived from an EMBL/GenBank/DDBJ whole genome shotgun (WGS) entry which is preliminary data.</text>
</comment>
<dbReference type="Proteomes" id="UP001174936">
    <property type="component" value="Unassembled WGS sequence"/>
</dbReference>
<gene>
    <name evidence="1" type="ORF">B0T16DRAFT_13239</name>
</gene>
<sequence length="215" mass="23976">MKPRRYCNDAERGDDWRDVISICANHVGSRHGVHRGNIFASTSSCSPVSTATIWTETTAGKSRRYVCRPLLHTDSVADGFHEWHDAVLIPLYGLQPPNVRGKDVANSDTLLALLTFNIKHDTGIFPSEKHRVQLPGCYLGLAFTGARAAEFVDGEKRSSQDGCLQEQRRCGLTTRTMTKTMTRALMSILGYLKSYSRKRQRAADGQKRSVTRTSC</sequence>
<reference evidence="1" key="1">
    <citation type="submission" date="2023-06" db="EMBL/GenBank/DDBJ databases">
        <title>Genome-scale phylogeny and comparative genomics of the fungal order Sordariales.</title>
        <authorList>
            <consortium name="Lawrence Berkeley National Laboratory"/>
            <person name="Hensen N."/>
            <person name="Bonometti L."/>
            <person name="Westerberg I."/>
            <person name="Brannstrom I.O."/>
            <person name="Guillou S."/>
            <person name="Cros-Aarteil S."/>
            <person name="Calhoun S."/>
            <person name="Haridas S."/>
            <person name="Kuo A."/>
            <person name="Mondo S."/>
            <person name="Pangilinan J."/>
            <person name="Riley R."/>
            <person name="Labutti K."/>
            <person name="Andreopoulos B."/>
            <person name="Lipzen A."/>
            <person name="Chen C."/>
            <person name="Yanf M."/>
            <person name="Daum C."/>
            <person name="Ng V."/>
            <person name="Clum A."/>
            <person name="Steindorff A."/>
            <person name="Ohm R."/>
            <person name="Martin F."/>
            <person name="Silar P."/>
            <person name="Natvig D."/>
            <person name="Lalanne C."/>
            <person name="Gautier V."/>
            <person name="Ament-Velasquez S.L."/>
            <person name="Kruys A."/>
            <person name="Hutchinson M.I."/>
            <person name="Powell A.J."/>
            <person name="Barry K."/>
            <person name="Miller A.N."/>
            <person name="Grigoriev I.V."/>
            <person name="Debuchy R."/>
            <person name="Gladieux P."/>
            <person name="Thoren M.H."/>
            <person name="Johannesson H."/>
        </authorList>
    </citation>
    <scope>NUCLEOTIDE SEQUENCE</scope>
    <source>
        <strain evidence="1">SMH2532-1</strain>
    </source>
</reference>